<evidence type="ECO:0000256" key="12">
    <source>
        <dbReference type="ARBA" id="ARBA00023329"/>
    </source>
</evidence>
<dbReference type="Pfam" id="PF00626">
    <property type="entry name" value="Gelsolin"/>
    <property type="match status" value="1"/>
</dbReference>
<dbReference type="SUPFAM" id="SSF81811">
    <property type="entry name" value="Helical domain of Sec23/24"/>
    <property type="match status" value="1"/>
</dbReference>
<dbReference type="InterPro" id="IPR037364">
    <property type="entry name" value="Sec23"/>
</dbReference>
<feature type="domain" description="Gelsolin-like" evidence="15">
    <location>
        <begin position="568"/>
        <end position="654"/>
    </location>
</feature>
<dbReference type="GO" id="GO:0030127">
    <property type="term" value="C:COPII vesicle coat"/>
    <property type="evidence" value="ECO:0007669"/>
    <property type="project" value="InterPro"/>
</dbReference>
<evidence type="ECO:0000256" key="1">
    <source>
        <dbReference type="ARBA" id="ARBA00004255"/>
    </source>
</evidence>
<dbReference type="PANTHER" id="PTHR11141">
    <property type="entry name" value="PROTEIN TRANSPORT PROTEIN SEC23"/>
    <property type="match status" value="1"/>
</dbReference>
<dbReference type="GO" id="GO:0005789">
    <property type="term" value="C:endoplasmic reticulum membrane"/>
    <property type="evidence" value="ECO:0007669"/>
    <property type="project" value="UniProtKB-SubCell"/>
</dbReference>
<evidence type="ECO:0000259" key="18">
    <source>
        <dbReference type="Pfam" id="PF04815"/>
    </source>
</evidence>
<dbReference type="SUPFAM" id="SSF81995">
    <property type="entry name" value="beta-sandwich domain of Sec23/24"/>
    <property type="match status" value="1"/>
</dbReference>
<dbReference type="GO" id="GO:0006886">
    <property type="term" value="P:intracellular protein transport"/>
    <property type="evidence" value="ECO:0007669"/>
    <property type="project" value="InterPro"/>
</dbReference>
<dbReference type="InterPro" id="IPR029006">
    <property type="entry name" value="ADF-H/Gelsolin-like_dom_sf"/>
</dbReference>
<dbReference type="EMBL" id="HBJA01119773">
    <property type="protein sequence ID" value="CAE0829922.1"/>
    <property type="molecule type" value="Transcribed_RNA"/>
</dbReference>
<comment type="similarity">
    <text evidence="2 14">Belongs to the SEC23/SEC24 family. SEC23 subfamily.</text>
</comment>
<dbReference type="GO" id="GO:0008270">
    <property type="term" value="F:zinc ion binding"/>
    <property type="evidence" value="ECO:0007669"/>
    <property type="project" value="InterPro"/>
</dbReference>
<sequence length="700" mass="78508">MCKGCKAVLNPHCRVDWTSKLWICPFCLTRNQLPTQYAEVTQQNYPQELFPNSTTVEYVMKRPSAGPPVYFFCIDTSVPMEELESLKDSIVQSFSLLPEDALVGVITFGSMVTVWELGFNELHKSYLFGGHKEYPIEQVAEYLQVQFTTGGMVRANPSESGLIGRFLVPLSECELNLTSIIEELTPDPWQKKHDERPMHCTGSALDVSLKMLQLSGLRSGGRLILFAGGAITKGPGLIVSRDLNENIRSHNDIKTDQAPFYAAACTFYEGLAERFVSSGFACDIFAGCLDQVGIAEMSCCCKRTGGFLMMVDTFKTPVFKSTYRRFFAQGEEDLNTVYNATLEVQTSRGTKVVGIIGACSSLQKASASVSEEVEVGQARTCAWQMSTLTERTTFGVYFDTCGVAQEGQERYVQFITSYQTPEGKHLLRVTTIAHHISPGGEPQHHVGNNVFDQDAAAVLVARQAVDMLEKNSNNVNEVMRWIDRTVINLVRHFGKYQPDEPASLRLESDFTLFPIFMYHLRRSEFLQIFNSSPDETTFFRATLIRESCSNGIIMIQPTLHSYSFHGPPQAVLLDSNSVLADNILLLDTFFDVMVHHGMTIAAWCQQKYHEMPEHEGFKQLLQAPKIDAEKLMHDRFPYPKYTECNQNGSQARILLNRLNPSVSYTSQQYGQHAGQIVLTDDANLQTFMAHLKRLAVSTTT</sequence>
<name>A0A7S4G9Q8_9EUGL</name>
<reference evidence="20" key="1">
    <citation type="submission" date="2021-01" db="EMBL/GenBank/DDBJ databases">
        <authorList>
            <person name="Corre E."/>
            <person name="Pelletier E."/>
            <person name="Niang G."/>
            <person name="Scheremetjew M."/>
            <person name="Finn R."/>
            <person name="Kale V."/>
            <person name="Holt S."/>
            <person name="Cochrane G."/>
            <person name="Meng A."/>
            <person name="Brown T."/>
            <person name="Cohen L."/>
        </authorList>
    </citation>
    <scope>NUCLEOTIDE SEQUENCE</scope>
    <source>
        <strain evidence="20">CCMP1594</strain>
    </source>
</reference>
<dbReference type="FunFam" id="3.40.50.410:FF:000043">
    <property type="entry name" value="Protein transport protein SEC23"/>
    <property type="match status" value="1"/>
</dbReference>
<dbReference type="FunFam" id="2.30.30.380:FF:000001">
    <property type="entry name" value="Protein transport protein SEC23"/>
    <property type="match status" value="1"/>
</dbReference>
<dbReference type="SUPFAM" id="SSF82919">
    <property type="entry name" value="Zn-finger domain of Sec23/24"/>
    <property type="match status" value="1"/>
</dbReference>
<keyword evidence="14" id="KW-0963">Cytoplasm</keyword>
<dbReference type="FunFam" id="3.40.20.10:FF:000041">
    <property type="entry name" value="Protein transport protein SEC23"/>
    <property type="match status" value="1"/>
</dbReference>
<dbReference type="InterPro" id="IPR036175">
    <property type="entry name" value="Sec23/24_helical_dom_sf"/>
</dbReference>
<dbReference type="Pfam" id="PF08033">
    <property type="entry name" value="Sec23_BS"/>
    <property type="match status" value="1"/>
</dbReference>
<keyword evidence="4 14" id="KW-0813">Transport</keyword>
<evidence type="ECO:0000256" key="7">
    <source>
        <dbReference type="ARBA" id="ARBA00022833"/>
    </source>
</evidence>
<dbReference type="SUPFAM" id="SSF53300">
    <property type="entry name" value="vWA-like"/>
    <property type="match status" value="1"/>
</dbReference>
<dbReference type="Pfam" id="PF04810">
    <property type="entry name" value="zf-Sec23_Sec24"/>
    <property type="match status" value="1"/>
</dbReference>
<dbReference type="Gene3D" id="1.20.120.730">
    <property type="entry name" value="Sec23/Sec24 helical domain"/>
    <property type="match status" value="1"/>
</dbReference>
<dbReference type="InterPro" id="IPR036465">
    <property type="entry name" value="vWFA_dom_sf"/>
</dbReference>
<dbReference type="InterPro" id="IPR036180">
    <property type="entry name" value="Gelsolin-like_dom_sf"/>
</dbReference>
<feature type="domain" description="Sec23/Sec24 beta-sandwich" evidence="19">
    <location>
        <begin position="338"/>
        <end position="436"/>
    </location>
</feature>
<feature type="domain" description="Zinc finger Sec23/Sec24-type" evidence="16">
    <location>
        <begin position="2"/>
        <end position="37"/>
    </location>
</feature>
<evidence type="ECO:0000259" key="15">
    <source>
        <dbReference type="Pfam" id="PF00626"/>
    </source>
</evidence>
<protein>
    <recommendedName>
        <fullName evidence="3 14">Protein transport protein SEC23</fullName>
    </recommendedName>
</protein>
<dbReference type="AlphaFoldDB" id="A0A7S4G9Q8"/>
<evidence type="ECO:0000256" key="8">
    <source>
        <dbReference type="ARBA" id="ARBA00022892"/>
    </source>
</evidence>
<dbReference type="InterPro" id="IPR006900">
    <property type="entry name" value="Sec23/24_helical_dom"/>
</dbReference>
<evidence type="ECO:0000256" key="14">
    <source>
        <dbReference type="RuleBase" id="RU365030"/>
    </source>
</evidence>
<dbReference type="Pfam" id="PF04815">
    <property type="entry name" value="Sec23_helical"/>
    <property type="match status" value="1"/>
</dbReference>
<keyword evidence="9 14" id="KW-0653">Protein transport</keyword>
<evidence type="ECO:0000313" key="20">
    <source>
        <dbReference type="EMBL" id="CAE0829922.1"/>
    </source>
</evidence>
<dbReference type="InterPro" id="IPR006895">
    <property type="entry name" value="Znf_Sec23_Sec24"/>
</dbReference>
<keyword evidence="10" id="KW-0333">Golgi apparatus</keyword>
<dbReference type="GO" id="GO:0090110">
    <property type="term" value="P:COPII-coated vesicle cargo loading"/>
    <property type="evidence" value="ECO:0007669"/>
    <property type="project" value="TreeGrafter"/>
</dbReference>
<dbReference type="Gene3D" id="3.40.50.410">
    <property type="entry name" value="von Willebrand factor, type A domain"/>
    <property type="match status" value="1"/>
</dbReference>
<organism evidence="20">
    <name type="scientific">Eutreptiella gymnastica</name>
    <dbReference type="NCBI Taxonomy" id="73025"/>
    <lineage>
        <taxon>Eukaryota</taxon>
        <taxon>Discoba</taxon>
        <taxon>Euglenozoa</taxon>
        <taxon>Euglenida</taxon>
        <taxon>Spirocuta</taxon>
        <taxon>Euglenophyceae</taxon>
        <taxon>Eutreptiales</taxon>
        <taxon>Eutreptiaceae</taxon>
        <taxon>Eutreptiella</taxon>
    </lineage>
</organism>
<evidence type="ECO:0000256" key="9">
    <source>
        <dbReference type="ARBA" id="ARBA00022927"/>
    </source>
</evidence>
<evidence type="ECO:0000256" key="6">
    <source>
        <dbReference type="ARBA" id="ARBA00022824"/>
    </source>
</evidence>
<keyword evidence="6 14" id="KW-0256">Endoplasmic reticulum</keyword>
<evidence type="ECO:0000256" key="13">
    <source>
        <dbReference type="ARBA" id="ARBA00025471"/>
    </source>
</evidence>
<evidence type="ECO:0000259" key="17">
    <source>
        <dbReference type="Pfam" id="PF04811"/>
    </source>
</evidence>
<keyword evidence="5 14" id="KW-0479">Metal-binding</keyword>
<evidence type="ECO:0000256" key="5">
    <source>
        <dbReference type="ARBA" id="ARBA00022723"/>
    </source>
</evidence>
<dbReference type="SUPFAM" id="SSF82754">
    <property type="entry name" value="C-terminal, gelsolin-like domain of Sec23/24"/>
    <property type="match status" value="1"/>
</dbReference>
<keyword evidence="12 14" id="KW-0968">Cytoplasmic vesicle</keyword>
<dbReference type="Pfam" id="PF04811">
    <property type="entry name" value="Sec23_trunk"/>
    <property type="match status" value="1"/>
</dbReference>
<dbReference type="InterPro" id="IPR006896">
    <property type="entry name" value="Sec23/24_trunk_dom"/>
</dbReference>
<keyword evidence="11 14" id="KW-0472">Membrane</keyword>
<gene>
    <name evidence="20" type="ORF">EGYM00163_LOCUS41200</name>
</gene>
<evidence type="ECO:0000256" key="2">
    <source>
        <dbReference type="ARBA" id="ARBA00009210"/>
    </source>
</evidence>
<dbReference type="PANTHER" id="PTHR11141:SF0">
    <property type="entry name" value="PROTEIN TRANSPORT PROTEIN SEC23"/>
    <property type="match status" value="1"/>
</dbReference>
<dbReference type="GO" id="GO:0070971">
    <property type="term" value="C:endoplasmic reticulum exit site"/>
    <property type="evidence" value="ECO:0007669"/>
    <property type="project" value="TreeGrafter"/>
</dbReference>
<dbReference type="GO" id="GO:0000139">
    <property type="term" value="C:Golgi membrane"/>
    <property type="evidence" value="ECO:0007669"/>
    <property type="project" value="UniProtKB-SubCell"/>
</dbReference>
<dbReference type="GO" id="GO:0005096">
    <property type="term" value="F:GTPase activator activity"/>
    <property type="evidence" value="ECO:0007669"/>
    <property type="project" value="TreeGrafter"/>
</dbReference>
<evidence type="ECO:0000256" key="10">
    <source>
        <dbReference type="ARBA" id="ARBA00023034"/>
    </source>
</evidence>
<accession>A0A7S4G9Q8</accession>
<dbReference type="Gene3D" id="2.60.40.1670">
    <property type="entry name" value="beta-sandwich domain of Sec23/24"/>
    <property type="match status" value="1"/>
</dbReference>
<dbReference type="Gene3D" id="2.30.30.380">
    <property type="entry name" value="Zn-finger domain of Sec23/24"/>
    <property type="match status" value="1"/>
</dbReference>
<feature type="domain" description="Sec23/Sec24 helical" evidence="18">
    <location>
        <begin position="452"/>
        <end position="550"/>
    </location>
</feature>
<comment type="subcellular location">
    <subcellularLocation>
        <location evidence="14">Cytoplasmic vesicle</location>
        <location evidence="14">COPII-coated vesicle membrane</location>
        <topology evidence="14">Peripheral membrane protein</topology>
        <orientation evidence="14">Cytoplasmic side</orientation>
    </subcellularLocation>
    <subcellularLocation>
        <location evidence="14">Endoplasmic reticulum membrane</location>
        <topology evidence="14">Peripheral membrane protein</topology>
        <orientation evidence="14">Cytoplasmic side</orientation>
    </subcellularLocation>
    <subcellularLocation>
        <location evidence="1">Golgi apparatus membrane</location>
        <topology evidence="1">Peripheral membrane protein</topology>
        <orientation evidence="1">Cytoplasmic side</orientation>
    </subcellularLocation>
</comment>
<evidence type="ECO:0000256" key="3">
    <source>
        <dbReference type="ARBA" id="ARBA00021212"/>
    </source>
</evidence>
<comment type="function">
    <text evidence="13 14">Component of the coat protein complex II (COPII) which promotes the formation of transport vesicles from the endoplasmic reticulum (ER). The coat has two main functions, the physical deformation of the endoplasmic reticulum membrane into vesicles and the selection of cargo molecules.</text>
</comment>
<evidence type="ECO:0000256" key="4">
    <source>
        <dbReference type="ARBA" id="ARBA00022448"/>
    </source>
</evidence>
<evidence type="ECO:0000259" key="16">
    <source>
        <dbReference type="Pfam" id="PF04810"/>
    </source>
</evidence>
<dbReference type="InterPro" id="IPR012990">
    <property type="entry name" value="Beta-sandwich_Sec23_24"/>
</dbReference>
<dbReference type="Gene3D" id="3.40.20.10">
    <property type="entry name" value="Severin"/>
    <property type="match status" value="1"/>
</dbReference>
<evidence type="ECO:0000259" key="19">
    <source>
        <dbReference type="Pfam" id="PF08033"/>
    </source>
</evidence>
<keyword evidence="7 14" id="KW-0862">Zinc</keyword>
<keyword evidence="8 14" id="KW-0931">ER-Golgi transport</keyword>
<feature type="domain" description="Sec23/Sec24 trunk" evidence="17">
    <location>
        <begin position="67"/>
        <end position="326"/>
    </location>
</feature>
<dbReference type="InterPro" id="IPR036174">
    <property type="entry name" value="Znf_Sec23_Sec24_sf"/>
</dbReference>
<dbReference type="InterPro" id="IPR007123">
    <property type="entry name" value="Gelsolin-like_dom"/>
</dbReference>
<evidence type="ECO:0000256" key="11">
    <source>
        <dbReference type="ARBA" id="ARBA00023136"/>
    </source>
</evidence>
<proteinExistence type="inferred from homology"/>